<evidence type="ECO:0000256" key="4">
    <source>
        <dbReference type="ARBA" id="ARBA00022827"/>
    </source>
</evidence>
<dbReference type="FunFam" id="3.50.50.60:FF:000185">
    <property type="entry name" value="Kynurenine 3-monooxygenase"/>
    <property type="match status" value="1"/>
</dbReference>
<dbReference type="Pfam" id="PF01494">
    <property type="entry name" value="FAD_binding_3"/>
    <property type="match status" value="2"/>
</dbReference>
<dbReference type="InterPro" id="IPR036188">
    <property type="entry name" value="FAD/NAD-bd_sf"/>
</dbReference>
<name>A0A521BDP0_9SPHI</name>
<dbReference type="GO" id="GO:0006569">
    <property type="term" value="P:L-tryptophan catabolic process"/>
    <property type="evidence" value="ECO:0007669"/>
    <property type="project" value="UniProtKB-UniRule"/>
</dbReference>
<sequence length="460" mass="52228">MSQKVIIVGAGLTGSLLTIYLARRGFNVEVYERRADMRIVNISAGKSINLALSTRGIHALDQVGLAEEVLKTAVAMKGRMIHSNKGELTFQPYGKNENEYINSISRKDLNVILMNEAEKFPNVQIYFNQRCTGMSLETGEAYFVNETHGGSSVVSGDTVIGTDGSASAIRMEFLRSKHFNFSQSYENYGYKELTIPTAEGGGFRIEKNALHIWPRGSYMMIALPNVEGDFTCTLFMNYENGEYNLNKLVARTDVTQFFQKVMPDALELMPELVDDFFNNPTGSLLTIKCYPWNINGKALLMGDAAHAILPFFGQGMNCGFEDCYYFDKLIEKHGTDWQKIFEEFGKLRKENADAIAELALENFVEMRDLVAHKDFLLKKKADVLLEERYPERFISKYAMVTFHRIPYAIAMKRGQIQDRILMEMCSKIDSIDELNLEEAFDRIKTEFAKAGIEEKLKLEV</sequence>
<dbReference type="EMBL" id="FXSZ01000002">
    <property type="protein sequence ID" value="SMO45207.1"/>
    <property type="molecule type" value="Genomic_DNA"/>
</dbReference>
<keyword evidence="4 9" id="KW-0274">FAD</keyword>
<dbReference type="HAMAP" id="MF_01971">
    <property type="entry name" value="Kynurenine_monooxygenase"/>
    <property type="match status" value="1"/>
</dbReference>
<evidence type="ECO:0000313" key="11">
    <source>
        <dbReference type="EMBL" id="SMO45207.1"/>
    </source>
</evidence>
<dbReference type="UniPathway" id="UPA00253">
    <property type="reaction ID" value="UER00328"/>
</dbReference>
<comment type="similarity">
    <text evidence="9">Belongs to the aromatic-ring hydroxylase family. KMO subfamily.</text>
</comment>
<dbReference type="InterPro" id="IPR002938">
    <property type="entry name" value="FAD-bd"/>
</dbReference>
<keyword evidence="6 9" id="KW-0560">Oxidoreductase</keyword>
<dbReference type="Gene3D" id="3.50.50.60">
    <property type="entry name" value="FAD/NAD(P)-binding domain"/>
    <property type="match status" value="1"/>
</dbReference>
<evidence type="ECO:0000256" key="3">
    <source>
        <dbReference type="ARBA" id="ARBA00022642"/>
    </source>
</evidence>
<keyword evidence="3 9" id="KW-0662">Pyridine nucleotide biosynthesis</keyword>
<dbReference type="GO" id="GO:0009435">
    <property type="term" value="P:NAD+ biosynthetic process"/>
    <property type="evidence" value="ECO:0007669"/>
    <property type="project" value="UniProtKB-UniPathway"/>
</dbReference>
<dbReference type="PRINTS" id="PR00420">
    <property type="entry name" value="RNGMNOXGNASE"/>
</dbReference>
<evidence type="ECO:0000256" key="8">
    <source>
        <dbReference type="ARBA" id="ARBA00047818"/>
    </source>
</evidence>
<dbReference type="Proteomes" id="UP000315971">
    <property type="component" value="Unassembled WGS sequence"/>
</dbReference>
<dbReference type="OrthoDB" id="9782160at2"/>
<dbReference type="GO" id="GO:0070189">
    <property type="term" value="P:kynurenine metabolic process"/>
    <property type="evidence" value="ECO:0007669"/>
    <property type="project" value="TreeGrafter"/>
</dbReference>
<feature type="domain" description="FAD-binding" evidence="10">
    <location>
        <begin position="295"/>
        <end position="326"/>
    </location>
</feature>
<feature type="domain" description="FAD-binding" evidence="10">
    <location>
        <begin position="4"/>
        <end position="172"/>
    </location>
</feature>
<dbReference type="GO" id="GO:0019805">
    <property type="term" value="P:quinolinate biosynthetic process"/>
    <property type="evidence" value="ECO:0007669"/>
    <property type="project" value="UniProtKB-UniRule"/>
</dbReference>
<keyword evidence="7 9" id="KW-0503">Monooxygenase</keyword>
<dbReference type="GO" id="GO:0004502">
    <property type="term" value="F:kynurenine 3-monooxygenase activity"/>
    <property type="evidence" value="ECO:0007669"/>
    <property type="project" value="UniProtKB-UniRule"/>
</dbReference>
<protein>
    <recommendedName>
        <fullName evidence="9">Kynurenine 3-monooxygenase</fullName>
        <ecNumber evidence="9">1.14.13.9</ecNumber>
    </recommendedName>
    <alternativeName>
        <fullName evidence="9">Kynurenine 3-hydroxylase</fullName>
    </alternativeName>
</protein>
<dbReference type="AlphaFoldDB" id="A0A521BDP0"/>
<keyword evidence="2 9" id="KW-0285">Flavoprotein</keyword>
<evidence type="ECO:0000256" key="2">
    <source>
        <dbReference type="ARBA" id="ARBA00022630"/>
    </source>
</evidence>
<dbReference type="SUPFAM" id="SSF51905">
    <property type="entry name" value="FAD/NAD(P)-binding domain"/>
    <property type="match status" value="1"/>
</dbReference>
<evidence type="ECO:0000256" key="7">
    <source>
        <dbReference type="ARBA" id="ARBA00023033"/>
    </source>
</evidence>
<comment type="cofactor">
    <cofactor evidence="1 9">
        <name>FAD</name>
        <dbReference type="ChEBI" id="CHEBI:57692"/>
    </cofactor>
</comment>
<comment type="pathway">
    <text evidence="9">Cofactor biosynthesis; NAD(+) biosynthesis; quinolinate from L-kynurenine: step 1/3.</text>
</comment>
<dbReference type="GO" id="GO:0043420">
    <property type="term" value="P:anthranilate metabolic process"/>
    <property type="evidence" value="ECO:0007669"/>
    <property type="project" value="UniProtKB-UniRule"/>
</dbReference>
<gene>
    <name evidence="9" type="primary">kmo</name>
    <name evidence="11" type="ORF">SAMN06265350_102122</name>
</gene>
<evidence type="ECO:0000259" key="10">
    <source>
        <dbReference type="Pfam" id="PF01494"/>
    </source>
</evidence>
<dbReference type="PANTHER" id="PTHR46028:SF2">
    <property type="entry name" value="KYNURENINE 3-MONOOXYGENASE"/>
    <property type="match status" value="1"/>
</dbReference>
<evidence type="ECO:0000256" key="6">
    <source>
        <dbReference type="ARBA" id="ARBA00023002"/>
    </source>
</evidence>
<dbReference type="GO" id="GO:0071949">
    <property type="term" value="F:FAD binding"/>
    <property type="evidence" value="ECO:0007669"/>
    <property type="project" value="InterPro"/>
</dbReference>
<keyword evidence="12" id="KW-1185">Reference proteome</keyword>
<evidence type="ECO:0000256" key="5">
    <source>
        <dbReference type="ARBA" id="ARBA00022857"/>
    </source>
</evidence>
<dbReference type="PANTHER" id="PTHR46028">
    <property type="entry name" value="KYNURENINE 3-MONOOXYGENASE"/>
    <property type="match status" value="1"/>
</dbReference>
<reference evidence="11 12" key="1">
    <citation type="submission" date="2017-05" db="EMBL/GenBank/DDBJ databases">
        <authorList>
            <person name="Varghese N."/>
            <person name="Submissions S."/>
        </authorList>
    </citation>
    <scope>NUCLEOTIDE SEQUENCE [LARGE SCALE GENOMIC DNA]</scope>
    <source>
        <strain evidence="11 12">DSM 21342</strain>
    </source>
</reference>
<dbReference type="InterPro" id="IPR027545">
    <property type="entry name" value="Kynurenine_monooxygenase"/>
</dbReference>
<dbReference type="RefSeq" id="WP_142601581.1">
    <property type="nucleotide sequence ID" value="NZ_FXSZ01000002.1"/>
</dbReference>
<evidence type="ECO:0000256" key="9">
    <source>
        <dbReference type="HAMAP-Rule" id="MF_01971"/>
    </source>
</evidence>
<evidence type="ECO:0000256" key="1">
    <source>
        <dbReference type="ARBA" id="ARBA00001974"/>
    </source>
</evidence>
<accession>A0A521BDP0</accession>
<keyword evidence="5 9" id="KW-0521">NADP</keyword>
<comment type="function">
    <text evidence="9">Catalyzes the hydroxylation of L-kynurenine (L-Kyn) to form 3-hydroxy-L-kynurenine (L-3OHKyn). Required for synthesis of quinolinic acid.</text>
</comment>
<evidence type="ECO:0000313" key="12">
    <source>
        <dbReference type="Proteomes" id="UP000315971"/>
    </source>
</evidence>
<proteinExistence type="inferred from homology"/>
<organism evidence="11 12">
    <name type="scientific">Solitalea koreensis</name>
    <dbReference type="NCBI Taxonomy" id="543615"/>
    <lineage>
        <taxon>Bacteria</taxon>
        <taxon>Pseudomonadati</taxon>
        <taxon>Bacteroidota</taxon>
        <taxon>Sphingobacteriia</taxon>
        <taxon>Sphingobacteriales</taxon>
        <taxon>Sphingobacteriaceae</taxon>
        <taxon>Solitalea</taxon>
    </lineage>
</organism>
<comment type="catalytic activity">
    <reaction evidence="8 9">
        <text>L-kynurenine + NADPH + O2 + H(+) = 3-hydroxy-L-kynurenine + NADP(+) + H2O</text>
        <dbReference type="Rhea" id="RHEA:20545"/>
        <dbReference type="ChEBI" id="CHEBI:15377"/>
        <dbReference type="ChEBI" id="CHEBI:15378"/>
        <dbReference type="ChEBI" id="CHEBI:15379"/>
        <dbReference type="ChEBI" id="CHEBI:57783"/>
        <dbReference type="ChEBI" id="CHEBI:57959"/>
        <dbReference type="ChEBI" id="CHEBI:58125"/>
        <dbReference type="ChEBI" id="CHEBI:58349"/>
        <dbReference type="EC" id="1.14.13.9"/>
    </reaction>
</comment>
<dbReference type="EC" id="1.14.13.9" evidence="9"/>